<dbReference type="SMART" id="SM00567">
    <property type="entry name" value="EZ_HEAT"/>
    <property type="match status" value="4"/>
</dbReference>
<dbReference type="InterPro" id="IPR016024">
    <property type="entry name" value="ARM-type_fold"/>
</dbReference>
<dbReference type="Gene3D" id="1.25.10.10">
    <property type="entry name" value="Leucine-rich Repeat Variant"/>
    <property type="match status" value="2"/>
</dbReference>
<evidence type="ECO:0000313" key="1">
    <source>
        <dbReference type="EMBL" id="MBI5170118.1"/>
    </source>
</evidence>
<gene>
    <name evidence="1" type="ORF">HZA61_11560</name>
</gene>
<reference evidence="1" key="1">
    <citation type="submission" date="2020-07" db="EMBL/GenBank/DDBJ databases">
        <title>Huge and variable diversity of episymbiotic CPR bacteria and DPANN archaea in groundwater ecosystems.</title>
        <authorList>
            <person name="He C.Y."/>
            <person name="Keren R."/>
            <person name="Whittaker M."/>
            <person name="Farag I.F."/>
            <person name="Doudna J."/>
            <person name="Cate J.H.D."/>
            <person name="Banfield J.F."/>
        </authorList>
    </citation>
    <scope>NUCLEOTIDE SEQUENCE</scope>
    <source>
        <strain evidence="1">NC_groundwater_1813_Pr3_B-0.1um_71_17</strain>
    </source>
</reference>
<dbReference type="SUPFAM" id="SSF48371">
    <property type="entry name" value="ARM repeat"/>
    <property type="match status" value="2"/>
</dbReference>
<dbReference type="Proteomes" id="UP000696931">
    <property type="component" value="Unassembled WGS sequence"/>
</dbReference>
<name>A0A933SE84_UNCEI</name>
<proteinExistence type="predicted"/>
<evidence type="ECO:0000313" key="2">
    <source>
        <dbReference type="Proteomes" id="UP000696931"/>
    </source>
</evidence>
<dbReference type="InterPro" id="IPR004155">
    <property type="entry name" value="PBS_lyase_HEAT"/>
</dbReference>
<accession>A0A933SE84</accession>
<dbReference type="Pfam" id="PF13646">
    <property type="entry name" value="HEAT_2"/>
    <property type="match status" value="1"/>
</dbReference>
<dbReference type="EMBL" id="JACRIW010000081">
    <property type="protein sequence ID" value="MBI5170118.1"/>
    <property type="molecule type" value="Genomic_DNA"/>
</dbReference>
<comment type="caution">
    <text evidence="1">The sequence shown here is derived from an EMBL/GenBank/DDBJ whole genome shotgun (WGS) entry which is preliminary data.</text>
</comment>
<dbReference type="GO" id="GO:0016491">
    <property type="term" value="F:oxidoreductase activity"/>
    <property type="evidence" value="ECO:0007669"/>
    <property type="project" value="TreeGrafter"/>
</dbReference>
<dbReference type="InterPro" id="IPR011989">
    <property type="entry name" value="ARM-like"/>
</dbReference>
<dbReference type="PANTHER" id="PTHR12697">
    <property type="entry name" value="PBS LYASE HEAT-LIKE PROTEIN"/>
    <property type="match status" value="1"/>
</dbReference>
<dbReference type="AlphaFoldDB" id="A0A933SE84"/>
<sequence length="535" mass="57933">MVRASRIFGKDAPSVRPMRERAIEDLLGLLEYHAPLLLRCSAIEIWLRDELVVRGPGAEDGDGARVERRIPFLLYRDGVRAIHMEAGTTRTDAEALIDALVESANGRSEDADLVSRLWEAELTGLRIEIAPLETALVTNIEAATATRLSEAGGAPSDETQTDPFDDWSAPAPAATAEAEWAALAPGEDTAREAWRERWRAERARPRSERTAELLRAVHALDGGPEMREALAAMSTGWLAQAIETGRWQEALEAYATLPAPRDMSESIAQLLQNQLSGLDVESIAERLDESDAYTQGTFFALTVQIGVPALDLVVAVLGQATRPRLRAAATTAICYTCSDHPERVERYLSDSRWQVVRNIVFALGQIGGDAVAPMLARAARHVDARVRRAVVQALGQVSPARRVPILVSQLDTPDPQLLSATLAMLLRTADGRATDAILARINAVDFESRPAEARVALLGALADVSDERAIPALEAMLTRGGWFARRTPERSAAADTLARIGTPAALDALRAGLSSRSEAVRAACHEALQRRDNAA</sequence>
<dbReference type="PANTHER" id="PTHR12697:SF5">
    <property type="entry name" value="DEOXYHYPUSINE HYDROXYLASE"/>
    <property type="match status" value="1"/>
</dbReference>
<organism evidence="1 2">
    <name type="scientific">Eiseniibacteriota bacterium</name>
    <dbReference type="NCBI Taxonomy" id="2212470"/>
    <lineage>
        <taxon>Bacteria</taxon>
        <taxon>Candidatus Eiseniibacteriota</taxon>
    </lineage>
</organism>
<protein>
    <submittedName>
        <fullName evidence="1">HEAT repeat domain-containing protein</fullName>
    </submittedName>
</protein>
<dbReference type="Pfam" id="PF03130">
    <property type="entry name" value="HEAT_PBS"/>
    <property type="match status" value="1"/>
</dbReference>